<dbReference type="AlphaFoldDB" id="A0AAW1LE89"/>
<name>A0AAW1LE89_POPJA</name>
<evidence type="ECO:0000313" key="3">
    <source>
        <dbReference type="EMBL" id="KAK9732036.1"/>
    </source>
</evidence>
<dbReference type="Gene3D" id="2.40.128.620">
    <property type="match status" value="1"/>
</dbReference>
<gene>
    <name evidence="3" type="ORF">QE152_g13161</name>
</gene>
<keyword evidence="2" id="KW-0812">Transmembrane</keyword>
<keyword evidence="2" id="KW-0472">Membrane</keyword>
<dbReference type="EMBL" id="JASPKY010000123">
    <property type="protein sequence ID" value="KAK9732036.1"/>
    <property type="molecule type" value="Genomic_DNA"/>
</dbReference>
<dbReference type="EMBL" id="JASPKY010000123">
    <property type="protein sequence ID" value="KAK9732035.1"/>
    <property type="molecule type" value="Genomic_DNA"/>
</dbReference>
<proteinExistence type="predicted"/>
<feature type="transmembrane region" description="Helical" evidence="2">
    <location>
        <begin position="253"/>
        <end position="273"/>
    </location>
</feature>
<feature type="region of interest" description="Disordered" evidence="1">
    <location>
        <begin position="281"/>
        <end position="309"/>
    </location>
</feature>
<organism evidence="3 4">
    <name type="scientific">Popillia japonica</name>
    <name type="common">Japanese beetle</name>
    <dbReference type="NCBI Taxonomy" id="7064"/>
    <lineage>
        <taxon>Eukaryota</taxon>
        <taxon>Metazoa</taxon>
        <taxon>Ecdysozoa</taxon>
        <taxon>Arthropoda</taxon>
        <taxon>Hexapoda</taxon>
        <taxon>Insecta</taxon>
        <taxon>Pterygota</taxon>
        <taxon>Neoptera</taxon>
        <taxon>Endopterygota</taxon>
        <taxon>Coleoptera</taxon>
        <taxon>Polyphaga</taxon>
        <taxon>Scarabaeiformia</taxon>
        <taxon>Scarabaeidae</taxon>
        <taxon>Rutelinae</taxon>
        <taxon>Popillia</taxon>
    </lineage>
</organism>
<evidence type="ECO:0000256" key="2">
    <source>
        <dbReference type="SAM" id="Phobius"/>
    </source>
</evidence>
<accession>A0AAW1LE89</accession>
<evidence type="ECO:0000313" key="4">
    <source>
        <dbReference type="Proteomes" id="UP001458880"/>
    </source>
</evidence>
<keyword evidence="4" id="KW-1185">Reference proteome</keyword>
<evidence type="ECO:0000256" key="1">
    <source>
        <dbReference type="SAM" id="MobiDB-lite"/>
    </source>
</evidence>
<keyword evidence="2" id="KW-1133">Transmembrane helix</keyword>
<dbReference type="Proteomes" id="UP001458880">
    <property type="component" value="Unassembled WGS sequence"/>
</dbReference>
<sequence length="423" mass="46821">MTQLVFNTIFDFCGPMNEISLDVFEQSSATIALVSNEYATNCKMKIVAPESHVIYLNMVESIPSEYRQDFRTSRPNSCQLNVYQNDATEPVWSGDPCSPRPLTNIDLLHPEITITWAPPTDSTEITITWAPPTDSSLSRGKKLVVTAIGRGPVCKENSQHTCMSIGHEPLFCVSQQLVCDGNRNCPKGATRSDEDDKICKSQTTKSPIVHQLWQDWTYNQRIDISTMMPSTTQEIPSNNMESLSVALSHYGPWGYILLGMLICGTVLMFCGVWECFRKSKPSTPGESVQASPTTVLVVDPPEEGDPPRYDDIDPPSYSDLFPNLKRNSAIEQVRNVPGSSSNEPQREFERDGLAIATISNNNSQIQIASENTVSETNTEAASENIVQNSVRENSEHKIDVSDQNITTISDVNNTNNVSTQSNA</sequence>
<reference evidence="3" key="1">
    <citation type="submission" date="2023-05" db="EMBL/GenBank/DDBJ databases">
        <authorList>
            <person name="Nardi F."/>
            <person name="Carapelli A."/>
            <person name="Cucini C."/>
        </authorList>
    </citation>
    <scope>NUCLEOTIDE SEQUENCE</scope>
    <source>
        <strain evidence="3">DMR45628</strain>
        <tissue evidence="3">Testes</tissue>
    </source>
</reference>
<feature type="compositionally biased region" description="Polar residues" evidence="1">
    <location>
        <begin position="281"/>
        <end position="294"/>
    </location>
</feature>
<reference evidence="3 4" key="2">
    <citation type="journal article" date="2024" name="BMC Genomics">
        <title>De novo assembly and annotation of Popillia japonica's genome with initial clues to its potential as an invasive pest.</title>
        <authorList>
            <person name="Cucini C."/>
            <person name="Boschi S."/>
            <person name="Funari R."/>
            <person name="Cardaioli E."/>
            <person name="Iannotti N."/>
            <person name="Marturano G."/>
            <person name="Paoli F."/>
            <person name="Bruttini M."/>
            <person name="Carapelli A."/>
            <person name="Frati F."/>
            <person name="Nardi F."/>
        </authorList>
    </citation>
    <scope>NUCLEOTIDE SEQUENCE [LARGE SCALE GENOMIC DNA]</scope>
    <source>
        <strain evidence="3">DMR45628</strain>
    </source>
</reference>
<comment type="caution">
    <text evidence="3">The sequence shown here is derived from an EMBL/GenBank/DDBJ whole genome shotgun (WGS) entry which is preliminary data.</text>
</comment>
<protein>
    <submittedName>
        <fullName evidence="3">Uncharacterized protein</fullName>
    </submittedName>
</protein>